<organism evidence="1 2">
    <name type="scientific">Tetracentron sinense</name>
    <name type="common">Spur-leaf</name>
    <dbReference type="NCBI Taxonomy" id="13715"/>
    <lineage>
        <taxon>Eukaryota</taxon>
        <taxon>Viridiplantae</taxon>
        <taxon>Streptophyta</taxon>
        <taxon>Embryophyta</taxon>
        <taxon>Tracheophyta</taxon>
        <taxon>Spermatophyta</taxon>
        <taxon>Magnoliopsida</taxon>
        <taxon>Trochodendrales</taxon>
        <taxon>Trochodendraceae</taxon>
        <taxon>Tetracentron</taxon>
    </lineage>
</organism>
<dbReference type="PANTHER" id="PTHR34287">
    <property type="entry name" value="OS06G0551500 PROTEIN-RELATED"/>
    <property type="match status" value="1"/>
</dbReference>
<dbReference type="PANTHER" id="PTHR34287:SF4">
    <property type="entry name" value="OS04G0504200 PROTEIN"/>
    <property type="match status" value="1"/>
</dbReference>
<protein>
    <submittedName>
        <fullName evidence="1">Uncharacterized protein</fullName>
    </submittedName>
</protein>
<evidence type="ECO:0000313" key="2">
    <source>
        <dbReference type="Proteomes" id="UP000655225"/>
    </source>
</evidence>
<comment type="caution">
    <text evidence="1">The sequence shown here is derived from an EMBL/GenBank/DDBJ whole genome shotgun (WGS) entry which is preliminary data.</text>
</comment>
<dbReference type="AlphaFoldDB" id="A0A834ZVV2"/>
<dbReference type="OMA" id="MCRELLC"/>
<evidence type="ECO:0000313" key="1">
    <source>
        <dbReference type="EMBL" id="KAF8412665.1"/>
    </source>
</evidence>
<sequence>MIIERVVTVEYLEPSMSRELLCKFPDNSAFDFDYSQSALWSPLIPRGYASFSGSPMKIQRKLSYGLEKITQENFKKVTTKIKTNITTKIKKKKKISDLSPTPVKGYTPRKGWTKVLKAASKQFKRKKKDSPIHVKLSNFLRD</sequence>
<accession>A0A834ZVV2</accession>
<gene>
    <name evidence="1" type="ORF">HHK36_000633</name>
</gene>
<proteinExistence type="predicted"/>
<keyword evidence="2" id="KW-1185">Reference proteome</keyword>
<dbReference type="Proteomes" id="UP000655225">
    <property type="component" value="Unassembled WGS sequence"/>
</dbReference>
<dbReference type="OrthoDB" id="1678883at2759"/>
<name>A0A834ZVV2_TETSI</name>
<dbReference type="EMBL" id="JABCRI010000001">
    <property type="protein sequence ID" value="KAF8412665.1"/>
    <property type="molecule type" value="Genomic_DNA"/>
</dbReference>
<reference evidence="1 2" key="1">
    <citation type="submission" date="2020-04" db="EMBL/GenBank/DDBJ databases">
        <title>Plant Genome Project.</title>
        <authorList>
            <person name="Zhang R.-G."/>
        </authorList>
    </citation>
    <scope>NUCLEOTIDE SEQUENCE [LARGE SCALE GENOMIC DNA]</scope>
    <source>
        <strain evidence="1">YNK0</strain>
        <tissue evidence="1">Leaf</tissue>
    </source>
</reference>